<proteinExistence type="predicted"/>
<accession>A0ABR2L105</accession>
<comment type="caution">
    <text evidence="1">The sequence shown here is derived from an EMBL/GenBank/DDBJ whole genome shotgun (WGS) entry which is preliminary data.</text>
</comment>
<sequence length="159" mass="17968">MYSFSLNRNYSPLPGPAGSANKYRKYVGVKMQYEKRALENTYKSAMNTINKNMTFSTPSHKTSASRTVCLKSAPIQSDSESDIFLDDFVYISPSPSSNTRSKIDYSVNCTPTRTSNQSFSLQQQIMKYFNVFDSSLQSLQNEISEMKSMIASNSMHTIK</sequence>
<dbReference type="Proteomes" id="UP001470230">
    <property type="component" value="Unassembled WGS sequence"/>
</dbReference>
<evidence type="ECO:0000313" key="2">
    <source>
        <dbReference type="Proteomes" id="UP001470230"/>
    </source>
</evidence>
<reference evidence="1 2" key="1">
    <citation type="submission" date="2024-04" db="EMBL/GenBank/DDBJ databases">
        <title>Tritrichomonas musculus Genome.</title>
        <authorList>
            <person name="Alves-Ferreira E."/>
            <person name="Grigg M."/>
            <person name="Lorenzi H."/>
            <person name="Galac M."/>
        </authorList>
    </citation>
    <scope>NUCLEOTIDE SEQUENCE [LARGE SCALE GENOMIC DNA]</scope>
    <source>
        <strain evidence="1 2">EAF2021</strain>
    </source>
</reference>
<gene>
    <name evidence="1" type="ORF">M9Y10_014988</name>
</gene>
<organism evidence="1 2">
    <name type="scientific">Tritrichomonas musculus</name>
    <dbReference type="NCBI Taxonomy" id="1915356"/>
    <lineage>
        <taxon>Eukaryota</taxon>
        <taxon>Metamonada</taxon>
        <taxon>Parabasalia</taxon>
        <taxon>Tritrichomonadida</taxon>
        <taxon>Tritrichomonadidae</taxon>
        <taxon>Tritrichomonas</taxon>
    </lineage>
</organism>
<keyword evidence="2" id="KW-1185">Reference proteome</keyword>
<name>A0ABR2L105_9EUKA</name>
<dbReference type="EMBL" id="JAPFFF010000002">
    <property type="protein sequence ID" value="KAK8897054.1"/>
    <property type="molecule type" value="Genomic_DNA"/>
</dbReference>
<evidence type="ECO:0000313" key="1">
    <source>
        <dbReference type="EMBL" id="KAK8897054.1"/>
    </source>
</evidence>
<protein>
    <submittedName>
        <fullName evidence="1">Uncharacterized protein</fullName>
    </submittedName>
</protein>